<dbReference type="InterPro" id="IPR036709">
    <property type="entry name" value="Autotransporte_beta_dom_sf"/>
</dbReference>
<dbReference type="InterPro" id="IPR012332">
    <property type="entry name" value="Autotransporter_pectin_lyase_C"/>
</dbReference>
<gene>
    <name evidence="3" type="ordered locus">Ent638_4201</name>
</gene>
<proteinExistence type="predicted"/>
<dbReference type="NCBIfam" id="TIGR01414">
    <property type="entry name" value="autotrans_barl"/>
    <property type="match status" value="1"/>
</dbReference>
<dbReference type="InterPro" id="IPR043990">
    <property type="entry name" value="AC_1"/>
</dbReference>
<feature type="region of interest" description="Disordered" evidence="1">
    <location>
        <begin position="1224"/>
        <end position="1245"/>
    </location>
</feature>
<reference evidence="4" key="1">
    <citation type="journal article" date="2010" name="PLoS Genet.">
        <title>Genome sequence of the plant growth promoting endophytic bacterium Enterobacter sp. 638.</title>
        <authorList>
            <person name="Taghavi S."/>
            <person name="van der Lelie D."/>
            <person name="Hoffman A."/>
            <person name="Zhang Y.B."/>
            <person name="Walla M.D."/>
            <person name="Vangronsveld J."/>
            <person name="Newman L."/>
            <person name="Monchy S."/>
        </authorList>
    </citation>
    <scope>NUCLEOTIDE SEQUENCE [LARGE SCALE GENOMIC DNA]</scope>
    <source>
        <strain evidence="4">638</strain>
    </source>
</reference>
<feature type="domain" description="Autotransporter" evidence="2">
    <location>
        <begin position="1291"/>
        <end position="1579"/>
    </location>
</feature>
<dbReference type="EMBL" id="CP000654">
    <property type="protein sequence ID" value="ABP62806.1"/>
    <property type="molecule type" value="Genomic_DNA"/>
</dbReference>
<evidence type="ECO:0000259" key="2">
    <source>
        <dbReference type="PROSITE" id="PS51208"/>
    </source>
</evidence>
<dbReference type="SUPFAM" id="SSF103515">
    <property type="entry name" value="Autotransporter"/>
    <property type="match status" value="1"/>
</dbReference>
<dbReference type="OrthoDB" id="6053567at2"/>
<dbReference type="InterPro" id="IPR006315">
    <property type="entry name" value="OM_autotransptr_brl_dom"/>
</dbReference>
<dbReference type="Gene3D" id="2.40.128.130">
    <property type="entry name" value="Autotransporter beta-domain"/>
    <property type="match status" value="1"/>
</dbReference>
<dbReference type="InterPro" id="IPR050909">
    <property type="entry name" value="Bact_Autotransporter_VF"/>
</dbReference>
<evidence type="ECO:0000313" key="4">
    <source>
        <dbReference type="Proteomes" id="UP000000230"/>
    </source>
</evidence>
<evidence type="ECO:0000256" key="1">
    <source>
        <dbReference type="SAM" id="MobiDB-lite"/>
    </source>
</evidence>
<evidence type="ECO:0000313" key="3">
    <source>
        <dbReference type="EMBL" id="ABP62806.1"/>
    </source>
</evidence>
<name>A0A9J9L0T2_ENT38</name>
<keyword evidence="4" id="KW-1185">Reference proteome</keyword>
<organism evidence="3 4">
    <name type="scientific">Enterobacter sp. (strain 638)</name>
    <dbReference type="NCBI Taxonomy" id="399742"/>
    <lineage>
        <taxon>Bacteria</taxon>
        <taxon>Pseudomonadati</taxon>
        <taxon>Pseudomonadota</taxon>
        <taxon>Gammaproteobacteria</taxon>
        <taxon>Enterobacterales</taxon>
        <taxon>Enterobacteriaceae</taxon>
        <taxon>Enterobacter</taxon>
    </lineage>
</organism>
<dbReference type="SUPFAM" id="SSF51126">
    <property type="entry name" value="Pectin lyase-like"/>
    <property type="match status" value="1"/>
</dbReference>
<dbReference type="Pfam" id="PF18883">
    <property type="entry name" value="AC_1"/>
    <property type="match status" value="1"/>
</dbReference>
<dbReference type="PANTHER" id="PTHR12338">
    <property type="entry name" value="AUTOTRANSPORTER"/>
    <property type="match status" value="1"/>
</dbReference>
<dbReference type="KEGG" id="ent:Ent638_4201"/>
<dbReference type="InterPro" id="IPR005546">
    <property type="entry name" value="Autotransporte_beta"/>
</dbReference>
<sequence>MNEVNYSKIKDYVQKVSANSFAKVFSLLLISLPISFEAKSSSCNTSDGTNGGTTVTSGDTCSIPADYNPSGNDTLVGAAAVTGGDAITLTGTGTGIQAGNRGIQANTLGSLNPEANGLERLLIGAQTLGVNTLDPVTGSNIVVAAYNSSAFNTSDWGQFNGLNTQTPTNVGDNQYINARFGTVQNGTLRVNIGDVGQLPSADVNTINMAAKQTMLTMAQGAGSTLIWESKNKILMGDALVASPGTTTQSTTIDIPVYAGTFTGFNGQTWTVSNATDLQQYNNALIDALQNGQLSSQAAYDQAFSQAVSFTSRIINYSYTINSGDDITQSAGNNYSMYASGTGAQAIIQTGGQIDQRGASVAAVNGASAEIQAGAQLSGHFNSLFIGSGSTGVNNGVISGGYFAENGWDTTGPGNYSNEYGEAYTVTVDGIGSNFSNDGIINVAGWTQFQGYSPDSWGIRVQSGSTASNAGIINTGVNNGSFSNSISGVIVANGGASNFTNMATGTIYLGRAAQYDVANPESVIDIANTIPQYGILLSDGQAVNNGIIEIGTLTENATAMAAVASSPTGLLVNNGAIHIRGAAGDNPLQNTGILAQNNGQTVVQNAGNITIAGVNGVGLKVISTTGTASASSVSGSLIEVAGGIDPTSGTRNYGVWAQGVNSSASLAGDIILSGQGGIGVLAREGATVNVGVGSAVEFNEAVDPLGCPNNCSNQIGYLIYGAGSSITNQSQQLDVASSGSTLFRIEDGASFSGNGQSLTASGRNSNIITGSGLNTTINTDAGVLTVNGEGATGIRIDGGASGNIQSGTIINLNGTGAIAGQVDGRKINISGVPGSTVYPSTLTNNAVIQSAARDAVGFITQYQGELTNNSSISLTSIGENTGVIVRDGGILNNNNMILVANGTGVLVEGSTALSALNNQGSITAENGVAGIHLRKGANLNMTGSGDVHSSGTADGILMGTDAVGISLASVNVNVTGSGSGVHNVQQGTTSNLTGMTITTASGAAILNEQSSSWSLSGTRLNSSSGWAVQNSGGDAVFMVANTVLTGAEGALLTENNASTQLNASSSTLNGRILTTSGKSNLALVDGTLWNMSADSNVTNLINASSTVNYTSDNVFKLLTVNQNYIGDDGFLNMNTALGDDNSPTDRLLVQGNTSGTTLVSVNNVGGAGAETVNGIELITVNGDSAGIFSQSGRIVAGAYDYSLARGAGGNNSNWYLTNRKTQEIPVTPGLPVDPGGPDTPKPAGPQVDPGGKLVLRPEGGSYAANIAAANTMFVMRLHDRLGETQYTDVLSGEEKVTSMWMRNVGGHTRFRDSSEQLKTQANRYVVQIGGDIAQWSSDGADRIHLGVMGGYANQHSNTRSHLSGYDSNGTVKGYNTGVYATWYQNAEEHTGFHIDSWLMYSWFDNTVKGEGLPSESYNSQGMTASLESGYTYHLADYFGSQGSINRWYMQPKVQIILMDVKADDHHEVNGTKVQGEGDGNIQTRLGLKTYVNGHHEMDNGNQRVFQPFIETNWIHNTRDFGASMNSVAIIQEGSRNIGELKMGVEGQINLRLQVWGNVAAQVGDAGYSDTSAMMGIKYSW</sequence>
<dbReference type="PANTHER" id="PTHR12338:SF5">
    <property type="entry name" value="ANTIGEN 43-RELATED"/>
    <property type="match status" value="1"/>
</dbReference>
<dbReference type="SMART" id="SM00869">
    <property type="entry name" value="Autotransporter"/>
    <property type="match status" value="1"/>
</dbReference>
<accession>A0A9J9L0T2</accession>
<keyword evidence="3" id="KW-0614">Plasmid</keyword>
<dbReference type="Pfam" id="PF03797">
    <property type="entry name" value="Autotransporter"/>
    <property type="match status" value="1"/>
</dbReference>
<dbReference type="RefSeq" id="WP_011906477.1">
    <property type="nucleotide sequence ID" value="NC_009425.1"/>
</dbReference>
<dbReference type="CDD" id="cd01344">
    <property type="entry name" value="PL2_Passenger_AT"/>
    <property type="match status" value="1"/>
</dbReference>
<dbReference type="PROSITE" id="PS51208">
    <property type="entry name" value="AUTOTRANSPORTER"/>
    <property type="match status" value="1"/>
</dbReference>
<geneLocation type="plasmid" evidence="3 4">
    <name>pENTE01</name>
</geneLocation>
<dbReference type="GO" id="GO:0019867">
    <property type="term" value="C:outer membrane"/>
    <property type="evidence" value="ECO:0007669"/>
    <property type="project" value="InterPro"/>
</dbReference>
<dbReference type="InterPro" id="IPR011050">
    <property type="entry name" value="Pectin_lyase_fold/virulence"/>
</dbReference>
<dbReference type="Proteomes" id="UP000000230">
    <property type="component" value="Plasmid pENTE01"/>
</dbReference>
<protein>
    <submittedName>
        <fullName evidence="3">Outer membrane autotransporter barrel domain</fullName>
    </submittedName>
</protein>
<dbReference type="Gene3D" id="2.160.20.20">
    <property type="match status" value="1"/>
</dbReference>